<evidence type="ECO:0000313" key="3">
    <source>
        <dbReference type="Proteomes" id="UP000242474"/>
    </source>
</evidence>
<feature type="signal peptide" evidence="1">
    <location>
        <begin position="1"/>
        <end position="21"/>
    </location>
</feature>
<dbReference type="Proteomes" id="UP000242474">
    <property type="component" value="Unassembled WGS sequence"/>
</dbReference>
<keyword evidence="1" id="KW-0732">Signal</keyword>
<feature type="chain" id="PRO_5013633298" description="Protein kish" evidence="1">
    <location>
        <begin position="22"/>
        <end position="57"/>
    </location>
</feature>
<protein>
    <recommendedName>
        <fullName evidence="4">Protein kish</fullName>
    </recommendedName>
</protein>
<name>A0A2G5B356_COERN</name>
<gene>
    <name evidence="2" type="ORF">COEREDRAFT_83472</name>
</gene>
<keyword evidence="3" id="KW-1185">Reference proteome</keyword>
<reference evidence="2 3" key="1">
    <citation type="journal article" date="2015" name="Genome Biol. Evol.">
        <title>Phylogenomic analyses indicate that early fungi evolved digesting cell walls of algal ancestors of land plants.</title>
        <authorList>
            <person name="Chang Y."/>
            <person name="Wang S."/>
            <person name="Sekimoto S."/>
            <person name="Aerts A.L."/>
            <person name="Choi C."/>
            <person name="Clum A."/>
            <person name="LaButti K.M."/>
            <person name="Lindquist E.A."/>
            <person name="Yee Ngan C."/>
            <person name="Ohm R.A."/>
            <person name="Salamov A.A."/>
            <person name="Grigoriev I.V."/>
            <person name="Spatafora J.W."/>
            <person name="Berbee M.L."/>
        </authorList>
    </citation>
    <scope>NUCLEOTIDE SEQUENCE [LARGE SCALE GENOMIC DNA]</scope>
    <source>
        <strain evidence="2 3">NRRL 1564</strain>
    </source>
</reference>
<evidence type="ECO:0000313" key="2">
    <source>
        <dbReference type="EMBL" id="PIA13452.1"/>
    </source>
</evidence>
<proteinExistence type="predicted"/>
<organism evidence="2 3">
    <name type="scientific">Coemansia reversa (strain ATCC 12441 / NRRL 1564)</name>
    <dbReference type="NCBI Taxonomy" id="763665"/>
    <lineage>
        <taxon>Eukaryota</taxon>
        <taxon>Fungi</taxon>
        <taxon>Fungi incertae sedis</taxon>
        <taxon>Zoopagomycota</taxon>
        <taxon>Kickxellomycotina</taxon>
        <taxon>Kickxellomycetes</taxon>
        <taxon>Kickxellales</taxon>
        <taxon>Kickxellaceae</taxon>
        <taxon>Coemansia</taxon>
    </lineage>
</organism>
<sequence>MLMLHVLSLLVLLAAIATCSCHWMLPTPLPTPTRNHTANVLSDHAQTAAHPQRKHIT</sequence>
<dbReference type="AlphaFoldDB" id="A0A2G5B356"/>
<accession>A0A2G5B356</accession>
<dbReference type="EMBL" id="KZ303537">
    <property type="protein sequence ID" value="PIA13452.1"/>
    <property type="molecule type" value="Genomic_DNA"/>
</dbReference>
<evidence type="ECO:0008006" key="4">
    <source>
        <dbReference type="Google" id="ProtNLM"/>
    </source>
</evidence>
<evidence type="ECO:0000256" key="1">
    <source>
        <dbReference type="SAM" id="SignalP"/>
    </source>
</evidence>